<comment type="caution">
    <text evidence="2">The sequence shown here is derived from an EMBL/GenBank/DDBJ whole genome shotgun (WGS) entry which is preliminary data.</text>
</comment>
<dbReference type="AlphaFoldDB" id="A0A561T197"/>
<protein>
    <submittedName>
        <fullName evidence="2">Uncharacterized protein</fullName>
    </submittedName>
</protein>
<name>A0A561T197_9PSEU</name>
<keyword evidence="3" id="KW-1185">Reference proteome</keyword>
<evidence type="ECO:0000313" key="3">
    <source>
        <dbReference type="Proteomes" id="UP000321261"/>
    </source>
</evidence>
<organism evidence="2 3">
    <name type="scientific">Pseudonocardia hierapolitana</name>
    <dbReference type="NCBI Taxonomy" id="1128676"/>
    <lineage>
        <taxon>Bacteria</taxon>
        <taxon>Bacillati</taxon>
        <taxon>Actinomycetota</taxon>
        <taxon>Actinomycetes</taxon>
        <taxon>Pseudonocardiales</taxon>
        <taxon>Pseudonocardiaceae</taxon>
        <taxon>Pseudonocardia</taxon>
    </lineage>
</organism>
<evidence type="ECO:0000313" key="2">
    <source>
        <dbReference type="EMBL" id="TWF80881.1"/>
    </source>
</evidence>
<evidence type="ECO:0000256" key="1">
    <source>
        <dbReference type="SAM" id="MobiDB-lite"/>
    </source>
</evidence>
<dbReference type="EMBL" id="VIWU01000001">
    <property type="protein sequence ID" value="TWF80881.1"/>
    <property type="molecule type" value="Genomic_DNA"/>
</dbReference>
<gene>
    <name evidence="2" type="ORF">FHX44_116824</name>
</gene>
<reference evidence="2 3" key="1">
    <citation type="submission" date="2019-06" db="EMBL/GenBank/DDBJ databases">
        <title>Sequencing the genomes of 1000 actinobacteria strains.</title>
        <authorList>
            <person name="Klenk H.-P."/>
        </authorList>
    </citation>
    <scope>NUCLEOTIDE SEQUENCE [LARGE SCALE GENOMIC DNA]</scope>
    <source>
        <strain evidence="2 3">DSM 45671</strain>
    </source>
</reference>
<sequence>MPLPRHALRSGPDGRDPALVTVDGGHPATPAGALAVLALPPVATLPRRRRASPAAPAPSRHAIMVPSVLRQPWASDVGTMRRMLAGLHRMS</sequence>
<accession>A0A561T197</accession>
<proteinExistence type="predicted"/>
<dbReference type="Proteomes" id="UP000321261">
    <property type="component" value="Unassembled WGS sequence"/>
</dbReference>
<feature type="region of interest" description="Disordered" evidence="1">
    <location>
        <begin position="1"/>
        <end position="26"/>
    </location>
</feature>